<dbReference type="Gene3D" id="3.10.105.10">
    <property type="entry name" value="Dipeptide-binding Protein, Domain 3"/>
    <property type="match status" value="1"/>
</dbReference>
<dbReference type="InterPro" id="IPR000914">
    <property type="entry name" value="SBP_5_dom"/>
</dbReference>
<evidence type="ECO:0000256" key="5">
    <source>
        <dbReference type="ARBA" id="ARBA00022856"/>
    </source>
</evidence>
<reference evidence="9" key="2">
    <citation type="submission" date="2015-07" db="EMBL/GenBank/DDBJ databases">
        <title>MeaNS - Measles Nucleotide Surveillance Program.</title>
        <authorList>
            <person name="Tran T."/>
            <person name="Druce J."/>
        </authorList>
    </citation>
    <scope>NUCLEOTIDE SEQUENCE</scope>
    <source>
        <strain evidence="9">DSM 9887</strain>
    </source>
</reference>
<accession>A0A0K9YQ98</accession>
<keyword evidence="4 6" id="KW-0732">Signal</keyword>
<reference evidence="10" key="1">
    <citation type="submission" date="2015-07" db="EMBL/GenBank/DDBJ databases">
        <title>Genome sequencing project for genomic taxonomy and phylogenomics of Bacillus-like bacteria.</title>
        <authorList>
            <person name="Liu B."/>
            <person name="Wang J."/>
            <person name="Zhu Y."/>
            <person name="Liu G."/>
            <person name="Chen Q."/>
            <person name="Chen Z."/>
            <person name="Lan J."/>
            <person name="Che J."/>
            <person name="Ge C."/>
            <person name="Shi H."/>
            <person name="Pan Z."/>
            <person name="Liu X."/>
        </authorList>
    </citation>
    <scope>NUCLEOTIDE SEQUENCE [LARGE SCALE GENOMIC DNA]</scope>
    <source>
        <strain evidence="10">DSM 9887</strain>
    </source>
</reference>
<dbReference type="FunFam" id="3.10.105.10:FF:000001">
    <property type="entry name" value="Oligopeptide ABC transporter, oligopeptide-binding protein"/>
    <property type="match status" value="1"/>
</dbReference>
<evidence type="ECO:0000256" key="3">
    <source>
        <dbReference type="ARBA" id="ARBA00022448"/>
    </source>
</evidence>
<evidence type="ECO:0000313" key="11">
    <source>
        <dbReference type="Proteomes" id="UP000319578"/>
    </source>
</evidence>
<dbReference type="GO" id="GO:0015833">
    <property type="term" value="P:peptide transport"/>
    <property type="evidence" value="ECO:0007669"/>
    <property type="project" value="UniProtKB-KW"/>
</dbReference>
<dbReference type="RefSeq" id="WP_049739930.1">
    <property type="nucleotide sequence ID" value="NZ_BJON01000002.1"/>
</dbReference>
<dbReference type="Gene3D" id="3.90.76.10">
    <property type="entry name" value="Dipeptide-binding Protein, Domain 1"/>
    <property type="match status" value="1"/>
</dbReference>
<keyword evidence="11" id="KW-1185">Reference proteome</keyword>
<dbReference type="PROSITE" id="PS51257">
    <property type="entry name" value="PROKAR_LIPOPROTEIN"/>
    <property type="match status" value="1"/>
</dbReference>
<evidence type="ECO:0000313" key="10">
    <source>
        <dbReference type="Proteomes" id="UP000036834"/>
    </source>
</evidence>
<evidence type="ECO:0000256" key="4">
    <source>
        <dbReference type="ARBA" id="ARBA00022729"/>
    </source>
</evidence>
<dbReference type="Pfam" id="PF00496">
    <property type="entry name" value="SBP_bac_5"/>
    <property type="match status" value="1"/>
</dbReference>
<dbReference type="EMBL" id="LGIQ01000009">
    <property type="protein sequence ID" value="KNB70899.1"/>
    <property type="molecule type" value="Genomic_DNA"/>
</dbReference>
<dbReference type="InterPro" id="IPR039424">
    <property type="entry name" value="SBP_5"/>
</dbReference>
<feature type="signal peptide" evidence="6">
    <location>
        <begin position="1"/>
        <end position="19"/>
    </location>
</feature>
<dbReference type="STRING" id="54915.ADS79_18835"/>
<evidence type="ECO:0000256" key="6">
    <source>
        <dbReference type="SAM" id="SignalP"/>
    </source>
</evidence>
<gene>
    <name evidence="9" type="ORF">ADS79_18835</name>
    <name evidence="8" type="ORF">BRE01_05760</name>
</gene>
<evidence type="ECO:0000313" key="9">
    <source>
        <dbReference type="EMBL" id="KNB70899.1"/>
    </source>
</evidence>
<reference evidence="8 11" key="3">
    <citation type="submission" date="2019-06" db="EMBL/GenBank/DDBJ databases">
        <title>Whole genome shotgun sequence of Brevibacillus reuszeri NBRC 15719.</title>
        <authorList>
            <person name="Hosoyama A."/>
            <person name="Uohara A."/>
            <person name="Ohji S."/>
            <person name="Ichikawa N."/>
        </authorList>
    </citation>
    <scope>NUCLEOTIDE SEQUENCE [LARGE SCALE GENOMIC DNA]</scope>
    <source>
        <strain evidence="8 11">NBRC 15719</strain>
    </source>
</reference>
<keyword evidence="3" id="KW-0813">Transport</keyword>
<dbReference type="Gene3D" id="3.40.190.10">
    <property type="entry name" value="Periplasmic binding protein-like II"/>
    <property type="match status" value="1"/>
</dbReference>
<dbReference type="OrthoDB" id="9801912at2"/>
<dbReference type="PIRSF" id="PIRSF002741">
    <property type="entry name" value="MppA"/>
    <property type="match status" value="1"/>
</dbReference>
<dbReference type="PANTHER" id="PTHR30290">
    <property type="entry name" value="PERIPLASMIC BINDING COMPONENT OF ABC TRANSPORTER"/>
    <property type="match status" value="1"/>
</dbReference>
<evidence type="ECO:0000256" key="2">
    <source>
        <dbReference type="ARBA" id="ARBA00005695"/>
    </source>
</evidence>
<keyword evidence="5" id="KW-0653">Protein transport</keyword>
<organism evidence="9 10">
    <name type="scientific">Brevibacillus reuszeri</name>
    <dbReference type="NCBI Taxonomy" id="54915"/>
    <lineage>
        <taxon>Bacteria</taxon>
        <taxon>Bacillati</taxon>
        <taxon>Bacillota</taxon>
        <taxon>Bacilli</taxon>
        <taxon>Bacillales</taxon>
        <taxon>Paenibacillaceae</taxon>
        <taxon>Brevibacillus</taxon>
    </lineage>
</organism>
<comment type="caution">
    <text evidence="9">The sequence shown here is derived from an EMBL/GenBank/DDBJ whole genome shotgun (WGS) entry which is preliminary data.</text>
</comment>
<dbReference type="PATRIC" id="fig|54915.3.peg.2866"/>
<dbReference type="InterPro" id="IPR030678">
    <property type="entry name" value="Peptide/Ni-bd"/>
</dbReference>
<dbReference type="GO" id="GO:0030288">
    <property type="term" value="C:outer membrane-bounded periplasmic space"/>
    <property type="evidence" value="ECO:0007669"/>
    <property type="project" value="UniProtKB-ARBA"/>
</dbReference>
<evidence type="ECO:0000259" key="7">
    <source>
        <dbReference type="Pfam" id="PF00496"/>
    </source>
</evidence>
<dbReference type="CDD" id="cd08504">
    <property type="entry name" value="PBP2_OppA"/>
    <property type="match status" value="1"/>
</dbReference>
<comment type="similarity">
    <text evidence="2">Belongs to the bacterial solute-binding protein 5 family.</text>
</comment>
<evidence type="ECO:0000313" key="8">
    <source>
        <dbReference type="EMBL" id="GED66874.1"/>
    </source>
</evidence>
<dbReference type="GO" id="GO:0043190">
    <property type="term" value="C:ATP-binding cassette (ABC) transporter complex"/>
    <property type="evidence" value="ECO:0007669"/>
    <property type="project" value="InterPro"/>
</dbReference>
<dbReference type="PANTHER" id="PTHR30290:SF79">
    <property type="entry name" value="DIPEPTIDE-BINDING PROTEIN DPPE"/>
    <property type="match status" value="1"/>
</dbReference>
<dbReference type="AlphaFoldDB" id="A0A0K9YQ98"/>
<dbReference type="Proteomes" id="UP000036834">
    <property type="component" value="Unassembled WGS sequence"/>
</dbReference>
<dbReference type="GO" id="GO:1904680">
    <property type="term" value="F:peptide transmembrane transporter activity"/>
    <property type="evidence" value="ECO:0007669"/>
    <property type="project" value="TreeGrafter"/>
</dbReference>
<dbReference type="EMBL" id="BJON01000002">
    <property type="protein sequence ID" value="GED66874.1"/>
    <property type="molecule type" value="Genomic_DNA"/>
</dbReference>
<comment type="subcellular location">
    <subcellularLocation>
        <location evidence="1">Cell envelope</location>
    </subcellularLocation>
</comment>
<protein>
    <submittedName>
        <fullName evidence="8 9">ABC transporter substrate-binding protein</fullName>
    </submittedName>
</protein>
<feature type="chain" id="PRO_5005533485" evidence="6">
    <location>
        <begin position="20"/>
        <end position="547"/>
    </location>
</feature>
<dbReference type="FunFam" id="3.90.76.10:FF:000001">
    <property type="entry name" value="Oligopeptide ABC transporter substrate-binding protein"/>
    <property type="match status" value="1"/>
</dbReference>
<dbReference type="SUPFAM" id="SSF53850">
    <property type="entry name" value="Periplasmic binding protein-like II"/>
    <property type="match status" value="1"/>
</dbReference>
<dbReference type="Proteomes" id="UP000319578">
    <property type="component" value="Unassembled WGS sequence"/>
</dbReference>
<sequence>MKKFAAFALSLSLVVPALAGCGGGGGNSTAPAGGGSSTSTPGAAVKQEVVFNAKSEPPDLNPLTSTDTTSFWIMDHLGEGLYTKDKDGNPILGTAKEVKLSDDKLKYTFILRDDAKWTNGEPVTAEDFAYAFMKHIDPATASTTAYLLYYIKGAEAYNKGTGKAEDVAIKAVDDKTLEIELVAPTSYFDKMLATRYWHPINKKAAEANPKWAANSDTYISNGAYKLVSWKHDSELVIEKNENFWNKDDVKMDKITWKMVNDATTSYQMYKSGELDFNKEMPSDILAQEKSSPDYKSVPYYGTYMYMFNVTKEPFTNKKVRRAFAMSIDRKALTEMVSQGGETPAYSMVPRGAITPSGKDFREEGGDYFKEDFEEAKKLLAEGLKEEGWSTLPEVTLMYNTDEGHKKIAQAMQEMFKKNLGVDIKMTNQEWKVYLDTTRQKNYQMGRMGWVGQISDPAFNLDYYLGDSPNNRTGWVNKDYDALNMAAKVEQDPNKRMELLHKAEEILMDDMPFIPLYHYQQNYLVKPGIEGLTYPVNAFPSARWATRQ</sequence>
<feature type="domain" description="Solute-binding protein family 5" evidence="7">
    <location>
        <begin position="91"/>
        <end position="470"/>
    </location>
</feature>
<evidence type="ECO:0000256" key="1">
    <source>
        <dbReference type="ARBA" id="ARBA00004196"/>
    </source>
</evidence>
<keyword evidence="5" id="KW-0571">Peptide transport</keyword>
<proteinExistence type="inferred from homology"/>
<name>A0A0K9YQ98_9BACL</name>